<dbReference type="Pfam" id="PF13419">
    <property type="entry name" value="HAD_2"/>
    <property type="match status" value="1"/>
</dbReference>
<dbReference type="PANTHER" id="PTHR43434">
    <property type="entry name" value="PHOSPHOGLYCOLATE PHOSPHATASE"/>
    <property type="match status" value="1"/>
</dbReference>
<dbReference type="EMBL" id="JADQDF010000001">
    <property type="protein sequence ID" value="MBW0130194.1"/>
    <property type="molecule type" value="Genomic_DNA"/>
</dbReference>
<name>A0ABS6UD71_9PSEU</name>
<dbReference type="NCBIfam" id="TIGR01549">
    <property type="entry name" value="HAD-SF-IA-v1"/>
    <property type="match status" value="1"/>
</dbReference>
<keyword evidence="2" id="KW-1185">Reference proteome</keyword>
<dbReference type="PANTHER" id="PTHR43434:SF20">
    <property type="entry name" value="5'-NUCLEOTIDASE"/>
    <property type="match status" value="1"/>
</dbReference>
<sequence>MRTVLLDLDGTLVDSAALITTHLSAALATIGVTRTPAELLPLVGPPFETALPALGLTAEQTAAAITVYRSTYDAVAATRTPLYPGTVGLLERLGGLRLAIATSKPEHVARRIVDGVGIAGFFALVGGADQPNGRLGKAAVIASVLERLGLDPSREPVVMVGDRHHDVDGAAAFGIPTIGVSWGYAGPGELVGAQKVVADADELADTLTGDATWSR</sequence>
<evidence type="ECO:0000313" key="1">
    <source>
        <dbReference type="EMBL" id="MBW0130194.1"/>
    </source>
</evidence>
<gene>
    <name evidence="1" type="ORF">I4I82_21280</name>
</gene>
<dbReference type="SFLD" id="SFLDS00003">
    <property type="entry name" value="Haloacid_Dehalogenase"/>
    <property type="match status" value="1"/>
</dbReference>
<organism evidence="1 2">
    <name type="scientific">Pseudonocardia oceani</name>
    <dbReference type="NCBI Taxonomy" id="2792013"/>
    <lineage>
        <taxon>Bacteria</taxon>
        <taxon>Bacillati</taxon>
        <taxon>Actinomycetota</taxon>
        <taxon>Actinomycetes</taxon>
        <taxon>Pseudonocardiales</taxon>
        <taxon>Pseudonocardiaceae</taxon>
        <taxon>Pseudonocardia</taxon>
    </lineage>
</organism>
<keyword evidence="1" id="KW-0378">Hydrolase</keyword>
<dbReference type="GO" id="GO:0016787">
    <property type="term" value="F:hydrolase activity"/>
    <property type="evidence" value="ECO:0007669"/>
    <property type="project" value="UniProtKB-KW"/>
</dbReference>
<evidence type="ECO:0000313" key="2">
    <source>
        <dbReference type="Proteomes" id="UP000694300"/>
    </source>
</evidence>
<dbReference type="SFLD" id="SFLDG01129">
    <property type="entry name" value="C1.5:_HAD__Beta-PGM__Phosphata"/>
    <property type="match status" value="1"/>
</dbReference>
<dbReference type="InterPro" id="IPR041492">
    <property type="entry name" value="HAD_2"/>
</dbReference>
<proteinExistence type="predicted"/>
<reference evidence="1 2" key="1">
    <citation type="submission" date="2020-11" db="EMBL/GenBank/DDBJ databases">
        <title>Pseudonocardia abyssalis sp. nov. and Pseudonocardia oceani sp. nov., description and phylogenomic analysis of two novel actinomycetes isolated from the deep Southern Ocean.</title>
        <authorList>
            <person name="Parra J."/>
        </authorList>
    </citation>
    <scope>NUCLEOTIDE SEQUENCE [LARGE SCALE GENOMIC DNA]</scope>
    <source>
        <strain evidence="2">KRD185</strain>
    </source>
</reference>
<protein>
    <submittedName>
        <fullName evidence="1">HAD-IA family hydrolase</fullName>
    </submittedName>
</protein>
<dbReference type="InterPro" id="IPR006439">
    <property type="entry name" value="HAD-SF_hydro_IA"/>
</dbReference>
<comment type="caution">
    <text evidence="1">The sequence shown here is derived from an EMBL/GenBank/DDBJ whole genome shotgun (WGS) entry which is preliminary data.</text>
</comment>
<dbReference type="Proteomes" id="UP000694300">
    <property type="component" value="Unassembled WGS sequence"/>
</dbReference>
<dbReference type="InterPro" id="IPR050155">
    <property type="entry name" value="HAD-like_hydrolase_sf"/>
</dbReference>
<accession>A0ABS6UD71</accession>
<dbReference type="RefSeq" id="WP_218594435.1">
    <property type="nucleotide sequence ID" value="NZ_JADQDE010000459.1"/>
</dbReference>